<dbReference type="EMBL" id="CAEZTI010000025">
    <property type="protein sequence ID" value="CAB4558518.1"/>
    <property type="molecule type" value="Genomic_DNA"/>
</dbReference>
<reference evidence="1" key="1">
    <citation type="submission" date="2020-05" db="EMBL/GenBank/DDBJ databases">
        <authorList>
            <person name="Chiriac C."/>
            <person name="Salcher M."/>
            <person name="Ghai R."/>
            <person name="Kavagutti S V."/>
        </authorList>
    </citation>
    <scope>NUCLEOTIDE SEQUENCE</scope>
</reference>
<gene>
    <name evidence="1" type="ORF">UFOPK1619_00227</name>
</gene>
<proteinExistence type="predicted"/>
<organism evidence="1">
    <name type="scientific">freshwater metagenome</name>
    <dbReference type="NCBI Taxonomy" id="449393"/>
    <lineage>
        <taxon>unclassified sequences</taxon>
        <taxon>metagenomes</taxon>
        <taxon>ecological metagenomes</taxon>
    </lineage>
</organism>
<protein>
    <submittedName>
        <fullName evidence="1">Unannotated protein</fullName>
    </submittedName>
</protein>
<sequence>MILMRMRDGWVDKHWPVSQFELIANTRATRDFGIYVFLKSVAYNSHLVARYTESFFKSAHHKA</sequence>
<accession>A0A6J6DA84</accession>
<name>A0A6J6DA84_9ZZZZ</name>
<dbReference type="AlphaFoldDB" id="A0A6J6DA84"/>
<evidence type="ECO:0000313" key="1">
    <source>
        <dbReference type="EMBL" id="CAB4558518.1"/>
    </source>
</evidence>